<dbReference type="EMBL" id="ML976989">
    <property type="protein sequence ID" value="KAF1957688.1"/>
    <property type="molecule type" value="Genomic_DNA"/>
</dbReference>
<organism evidence="1 2">
    <name type="scientific">Byssothecium circinans</name>
    <dbReference type="NCBI Taxonomy" id="147558"/>
    <lineage>
        <taxon>Eukaryota</taxon>
        <taxon>Fungi</taxon>
        <taxon>Dikarya</taxon>
        <taxon>Ascomycota</taxon>
        <taxon>Pezizomycotina</taxon>
        <taxon>Dothideomycetes</taxon>
        <taxon>Pleosporomycetidae</taxon>
        <taxon>Pleosporales</taxon>
        <taxon>Massarineae</taxon>
        <taxon>Massarinaceae</taxon>
        <taxon>Byssothecium</taxon>
    </lineage>
</organism>
<name>A0A6A5TZ14_9PLEO</name>
<dbReference type="AlphaFoldDB" id="A0A6A5TZ14"/>
<reference evidence="1" key="1">
    <citation type="journal article" date="2020" name="Stud. Mycol.">
        <title>101 Dothideomycetes genomes: a test case for predicting lifestyles and emergence of pathogens.</title>
        <authorList>
            <person name="Haridas S."/>
            <person name="Albert R."/>
            <person name="Binder M."/>
            <person name="Bloem J."/>
            <person name="Labutti K."/>
            <person name="Salamov A."/>
            <person name="Andreopoulos B."/>
            <person name="Baker S."/>
            <person name="Barry K."/>
            <person name="Bills G."/>
            <person name="Bluhm B."/>
            <person name="Cannon C."/>
            <person name="Castanera R."/>
            <person name="Culley D."/>
            <person name="Daum C."/>
            <person name="Ezra D."/>
            <person name="Gonzalez J."/>
            <person name="Henrissat B."/>
            <person name="Kuo A."/>
            <person name="Liang C."/>
            <person name="Lipzen A."/>
            <person name="Lutzoni F."/>
            <person name="Magnuson J."/>
            <person name="Mondo S."/>
            <person name="Nolan M."/>
            <person name="Ohm R."/>
            <person name="Pangilinan J."/>
            <person name="Park H.-J."/>
            <person name="Ramirez L."/>
            <person name="Alfaro M."/>
            <person name="Sun H."/>
            <person name="Tritt A."/>
            <person name="Yoshinaga Y."/>
            <person name="Zwiers L.-H."/>
            <person name="Turgeon B."/>
            <person name="Goodwin S."/>
            <person name="Spatafora J."/>
            <person name="Crous P."/>
            <person name="Grigoriev I."/>
        </authorList>
    </citation>
    <scope>NUCLEOTIDE SEQUENCE</scope>
    <source>
        <strain evidence="1">CBS 675.92</strain>
    </source>
</reference>
<sequence length="253" mass="28885">MLRAVKDLRDVFVRFNQATGWYQQYNWLEYLHALNLEQFDADNGNMAFCYRGMKRMFLQEGVATPPHIIIGNKMRFAKLGYRRASRWLDEFFYLVRLTHWILLYPLNKALIASIKESRTQSLTRRMMWFSAVFADPNMVALPFRELPKTLFNLVYQAHRRSSQEGACDQAWEALALLKACRNAGTKGFLPVWERGTPPTLSMQERIRGLSLDELDGLMVAFTQEQGAGGGGGIRVEAVPAASVTPSRRSLSIA</sequence>
<accession>A0A6A5TZ14</accession>
<dbReference type="OrthoDB" id="3439421at2759"/>
<protein>
    <submittedName>
        <fullName evidence="1">Uncharacterized protein</fullName>
    </submittedName>
</protein>
<keyword evidence="2" id="KW-1185">Reference proteome</keyword>
<gene>
    <name evidence="1" type="ORF">CC80DRAFT_515786</name>
</gene>
<evidence type="ECO:0000313" key="1">
    <source>
        <dbReference type="EMBL" id="KAF1957688.1"/>
    </source>
</evidence>
<dbReference type="Proteomes" id="UP000800035">
    <property type="component" value="Unassembled WGS sequence"/>
</dbReference>
<evidence type="ECO:0000313" key="2">
    <source>
        <dbReference type="Proteomes" id="UP000800035"/>
    </source>
</evidence>
<proteinExistence type="predicted"/>